<name>K1RVC1_9ZZZZ</name>
<accession>K1RVC1</accession>
<dbReference type="AlphaFoldDB" id="K1RVC1"/>
<feature type="transmembrane region" description="Helical" evidence="1">
    <location>
        <begin position="93"/>
        <end position="118"/>
    </location>
</feature>
<protein>
    <submittedName>
        <fullName evidence="2">Branched-chain amino acid transport</fullName>
    </submittedName>
</protein>
<dbReference type="InterPro" id="IPR008407">
    <property type="entry name" value="Brnchd-chn_aa_trnsp_AzlD"/>
</dbReference>
<evidence type="ECO:0000256" key="1">
    <source>
        <dbReference type="SAM" id="Phobius"/>
    </source>
</evidence>
<organism evidence="2">
    <name type="scientific">human gut metagenome</name>
    <dbReference type="NCBI Taxonomy" id="408170"/>
    <lineage>
        <taxon>unclassified sequences</taxon>
        <taxon>metagenomes</taxon>
        <taxon>organismal metagenomes</taxon>
    </lineage>
</organism>
<proteinExistence type="predicted"/>
<reference evidence="2" key="1">
    <citation type="journal article" date="2013" name="Environ. Microbiol.">
        <title>Microbiota from the distal guts of lean and obese adolescents exhibit partial functional redundancy besides clear differences in community structure.</title>
        <authorList>
            <person name="Ferrer M."/>
            <person name="Ruiz A."/>
            <person name="Lanza F."/>
            <person name="Haange S.B."/>
            <person name="Oberbach A."/>
            <person name="Till H."/>
            <person name="Bargiela R."/>
            <person name="Campoy C."/>
            <person name="Segura M.T."/>
            <person name="Richter M."/>
            <person name="von Bergen M."/>
            <person name="Seifert J."/>
            <person name="Suarez A."/>
        </authorList>
    </citation>
    <scope>NUCLEOTIDE SEQUENCE</scope>
</reference>
<keyword evidence="1" id="KW-0472">Membrane</keyword>
<feature type="transmembrane region" description="Helical" evidence="1">
    <location>
        <begin position="13"/>
        <end position="35"/>
    </location>
</feature>
<feature type="non-terminal residue" evidence="2">
    <location>
        <position position="1"/>
    </location>
</feature>
<sequence>RQVRRTAVQNRDIYLMILGMTLVTYLPRVLPAFLMGRIRLSARVEHFLQLIPYTAMTALVFPGVFSVDANPVLGVVGAAVAGGLAWKKCPIIVCVLAAVAVEAVMLLVQGSGILWSVVVVAG</sequence>
<dbReference type="EMBL" id="AJWZ01011374">
    <property type="protein sequence ID" value="EKC45490.1"/>
    <property type="molecule type" value="Genomic_DNA"/>
</dbReference>
<comment type="caution">
    <text evidence="2">The sequence shown here is derived from an EMBL/GenBank/DDBJ whole genome shotgun (WGS) entry which is preliminary data.</text>
</comment>
<dbReference type="Pfam" id="PF05437">
    <property type="entry name" value="AzlD"/>
    <property type="match status" value="1"/>
</dbReference>
<keyword evidence="1" id="KW-0812">Transmembrane</keyword>
<feature type="transmembrane region" description="Helical" evidence="1">
    <location>
        <begin position="47"/>
        <end position="65"/>
    </location>
</feature>
<evidence type="ECO:0000313" key="2">
    <source>
        <dbReference type="EMBL" id="EKC45490.1"/>
    </source>
</evidence>
<keyword evidence="1" id="KW-1133">Transmembrane helix</keyword>
<gene>
    <name evidence="2" type="ORF">OBE_16848</name>
</gene>